<sequence length="134" mass="14896">MISDHSDAHNTLRIWQQNVAKSKMAMVALLNGKVNPMHKNFDVICLQEPWIDSKAPLTTATKNWSIIYPDIGGGDGEDKIRSIILVNAKMNTNNWSTFRVPGTADVTALQIKNEKGQKTTIFNIYNPGENISAI</sequence>
<protein>
    <submittedName>
        <fullName evidence="1">Uncharacterized protein</fullName>
    </submittedName>
</protein>
<accession>A0ACD2ZYH5</accession>
<evidence type="ECO:0000313" key="2">
    <source>
        <dbReference type="Proteomes" id="UP000308600"/>
    </source>
</evidence>
<keyword evidence="2" id="KW-1185">Reference proteome</keyword>
<gene>
    <name evidence="1" type="ORF">BDN72DRAFT_782022</name>
</gene>
<name>A0ACD2ZYH5_9AGAR</name>
<dbReference type="EMBL" id="ML209328">
    <property type="protein sequence ID" value="TFK58494.1"/>
    <property type="molecule type" value="Genomic_DNA"/>
</dbReference>
<feature type="non-terminal residue" evidence="1">
    <location>
        <position position="134"/>
    </location>
</feature>
<dbReference type="Proteomes" id="UP000308600">
    <property type="component" value="Unassembled WGS sequence"/>
</dbReference>
<proteinExistence type="predicted"/>
<reference evidence="1 2" key="1">
    <citation type="journal article" date="2019" name="Nat. Ecol. Evol.">
        <title>Megaphylogeny resolves global patterns of mushroom evolution.</title>
        <authorList>
            <person name="Varga T."/>
            <person name="Krizsan K."/>
            <person name="Foldi C."/>
            <person name="Dima B."/>
            <person name="Sanchez-Garcia M."/>
            <person name="Sanchez-Ramirez S."/>
            <person name="Szollosi G.J."/>
            <person name="Szarkandi J.G."/>
            <person name="Papp V."/>
            <person name="Albert L."/>
            <person name="Andreopoulos W."/>
            <person name="Angelini C."/>
            <person name="Antonin V."/>
            <person name="Barry K.W."/>
            <person name="Bougher N.L."/>
            <person name="Buchanan P."/>
            <person name="Buyck B."/>
            <person name="Bense V."/>
            <person name="Catcheside P."/>
            <person name="Chovatia M."/>
            <person name="Cooper J."/>
            <person name="Damon W."/>
            <person name="Desjardin D."/>
            <person name="Finy P."/>
            <person name="Geml J."/>
            <person name="Haridas S."/>
            <person name="Hughes K."/>
            <person name="Justo A."/>
            <person name="Karasinski D."/>
            <person name="Kautmanova I."/>
            <person name="Kiss B."/>
            <person name="Kocsube S."/>
            <person name="Kotiranta H."/>
            <person name="LaButti K.M."/>
            <person name="Lechner B.E."/>
            <person name="Liimatainen K."/>
            <person name="Lipzen A."/>
            <person name="Lukacs Z."/>
            <person name="Mihaltcheva S."/>
            <person name="Morgado L.N."/>
            <person name="Niskanen T."/>
            <person name="Noordeloos M.E."/>
            <person name="Ohm R.A."/>
            <person name="Ortiz-Santana B."/>
            <person name="Ovrebo C."/>
            <person name="Racz N."/>
            <person name="Riley R."/>
            <person name="Savchenko A."/>
            <person name="Shiryaev A."/>
            <person name="Soop K."/>
            <person name="Spirin V."/>
            <person name="Szebenyi C."/>
            <person name="Tomsovsky M."/>
            <person name="Tulloss R.E."/>
            <person name="Uehling J."/>
            <person name="Grigoriev I.V."/>
            <person name="Vagvolgyi C."/>
            <person name="Papp T."/>
            <person name="Martin F.M."/>
            <person name="Miettinen O."/>
            <person name="Hibbett D.S."/>
            <person name="Nagy L.G."/>
        </authorList>
    </citation>
    <scope>NUCLEOTIDE SEQUENCE [LARGE SCALE GENOMIC DNA]</scope>
    <source>
        <strain evidence="1 2">NL-1719</strain>
    </source>
</reference>
<organism evidence="1 2">
    <name type="scientific">Pluteus cervinus</name>
    <dbReference type="NCBI Taxonomy" id="181527"/>
    <lineage>
        <taxon>Eukaryota</taxon>
        <taxon>Fungi</taxon>
        <taxon>Dikarya</taxon>
        <taxon>Basidiomycota</taxon>
        <taxon>Agaricomycotina</taxon>
        <taxon>Agaricomycetes</taxon>
        <taxon>Agaricomycetidae</taxon>
        <taxon>Agaricales</taxon>
        <taxon>Pluteineae</taxon>
        <taxon>Pluteaceae</taxon>
        <taxon>Pluteus</taxon>
    </lineage>
</organism>
<evidence type="ECO:0000313" key="1">
    <source>
        <dbReference type="EMBL" id="TFK58494.1"/>
    </source>
</evidence>